<dbReference type="SMART" id="SM00387">
    <property type="entry name" value="HATPase_c"/>
    <property type="match status" value="1"/>
</dbReference>
<keyword evidence="10" id="KW-0418">Kinase</keyword>
<feature type="domain" description="Histidine kinase" evidence="16">
    <location>
        <begin position="226"/>
        <end position="427"/>
    </location>
</feature>
<dbReference type="InterPro" id="IPR035965">
    <property type="entry name" value="PAS-like_dom_sf"/>
</dbReference>
<evidence type="ECO:0000259" key="16">
    <source>
        <dbReference type="PROSITE" id="PS50109"/>
    </source>
</evidence>
<evidence type="ECO:0000259" key="18">
    <source>
        <dbReference type="PROSITE" id="PS50113"/>
    </source>
</evidence>
<evidence type="ECO:0000256" key="10">
    <source>
        <dbReference type="ARBA" id="ARBA00022777"/>
    </source>
</evidence>
<keyword evidence="11" id="KW-0408">Iron</keyword>
<dbReference type="CDD" id="cd00130">
    <property type="entry name" value="PAS"/>
    <property type="match status" value="1"/>
</dbReference>
<dbReference type="EC" id="2.7.13.3" evidence="4"/>
<dbReference type="Pfam" id="PF08447">
    <property type="entry name" value="PAS_3"/>
    <property type="match status" value="1"/>
</dbReference>
<keyword evidence="20" id="KW-1185">Reference proteome</keyword>
<evidence type="ECO:0000256" key="6">
    <source>
        <dbReference type="ARBA" id="ARBA00022485"/>
    </source>
</evidence>
<dbReference type="PROSITE" id="PS50113">
    <property type="entry name" value="PAC"/>
    <property type="match status" value="1"/>
</dbReference>
<dbReference type="InterPro" id="IPR004358">
    <property type="entry name" value="Sig_transdc_His_kin-like_C"/>
</dbReference>
<evidence type="ECO:0000256" key="11">
    <source>
        <dbReference type="ARBA" id="ARBA00023004"/>
    </source>
</evidence>
<evidence type="ECO:0000256" key="2">
    <source>
        <dbReference type="ARBA" id="ARBA00001966"/>
    </source>
</evidence>
<evidence type="ECO:0000256" key="15">
    <source>
        <dbReference type="ARBA" id="ARBA00030800"/>
    </source>
</evidence>
<evidence type="ECO:0000256" key="9">
    <source>
        <dbReference type="ARBA" id="ARBA00022723"/>
    </source>
</evidence>
<dbReference type="GO" id="GO:0005737">
    <property type="term" value="C:cytoplasm"/>
    <property type="evidence" value="ECO:0007669"/>
    <property type="project" value="UniProtKB-SubCell"/>
</dbReference>
<evidence type="ECO:0000313" key="19">
    <source>
        <dbReference type="EMBL" id="PTL54967.1"/>
    </source>
</evidence>
<dbReference type="PRINTS" id="PR00344">
    <property type="entry name" value="BCTRLSENSOR"/>
</dbReference>
<keyword evidence="7" id="KW-0963">Cytoplasm</keyword>
<dbReference type="PANTHER" id="PTHR24421">
    <property type="entry name" value="NITRATE/NITRITE SENSOR PROTEIN NARX-RELATED"/>
    <property type="match status" value="1"/>
</dbReference>
<dbReference type="GO" id="GO:0051539">
    <property type="term" value="F:4 iron, 4 sulfur cluster binding"/>
    <property type="evidence" value="ECO:0007669"/>
    <property type="project" value="UniProtKB-KW"/>
</dbReference>
<dbReference type="SUPFAM" id="SSF55874">
    <property type="entry name" value="ATPase domain of HSP90 chaperone/DNA topoisomerase II/histidine kinase"/>
    <property type="match status" value="1"/>
</dbReference>
<comment type="cofactor">
    <cofactor evidence="2">
        <name>[4Fe-4S] cluster</name>
        <dbReference type="ChEBI" id="CHEBI:49883"/>
    </cofactor>
</comment>
<dbReference type="InterPro" id="IPR005467">
    <property type="entry name" value="His_kinase_dom"/>
</dbReference>
<dbReference type="GO" id="GO:0016020">
    <property type="term" value="C:membrane"/>
    <property type="evidence" value="ECO:0007669"/>
    <property type="project" value="InterPro"/>
</dbReference>
<evidence type="ECO:0000259" key="17">
    <source>
        <dbReference type="PROSITE" id="PS50112"/>
    </source>
</evidence>
<dbReference type="PROSITE" id="PS50112">
    <property type="entry name" value="PAS"/>
    <property type="match status" value="1"/>
</dbReference>
<comment type="catalytic activity">
    <reaction evidence="1">
        <text>ATP + protein L-histidine = ADP + protein N-phospho-L-histidine.</text>
        <dbReference type="EC" id="2.7.13.3"/>
    </reaction>
</comment>
<dbReference type="PROSITE" id="PS50109">
    <property type="entry name" value="HIS_KIN"/>
    <property type="match status" value="1"/>
</dbReference>
<dbReference type="SMART" id="SM00091">
    <property type="entry name" value="PAS"/>
    <property type="match status" value="1"/>
</dbReference>
<dbReference type="GO" id="GO:0046872">
    <property type="term" value="F:metal ion binding"/>
    <property type="evidence" value="ECO:0007669"/>
    <property type="project" value="UniProtKB-KW"/>
</dbReference>
<dbReference type="InterPro" id="IPR003594">
    <property type="entry name" value="HATPase_dom"/>
</dbReference>
<name>A0A2T4UCL6_9ACTN</name>
<dbReference type="NCBIfam" id="TIGR00229">
    <property type="entry name" value="sensory_box"/>
    <property type="match status" value="1"/>
</dbReference>
<dbReference type="EMBL" id="PYYB01000004">
    <property type="protein sequence ID" value="PTL54967.1"/>
    <property type="molecule type" value="Genomic_DNA"/>
</dbReference>
<dbReference type="Gene3D" id="3.30.450.20">
    <property type="entry name" value="PAS domain"/>
    <property type="match status" value="1"/>
</dbReference>
<evidence type="ECO:0000256" key="12">
    <source>
        <dbReference type="ARBA" id="ARBA00023012"/>
    </source>
</evidence>
<evidence type="ECO:0000256" key="14">
    <source>
        <dbReference type="ARBA" id="ARBA00024827"/>
    </source>
</evidence>
<proteinExistence type="predicted"/>
<evidence type="ECO:0000256" key="8">
    <source>
        <dbReference type="ARBA" id="ARBA00022679"/>
    </source>
</evidence>
<dbReference type="Gene3D" id="3.30.565.10">
    <property type="entry name" value="Histidine kinase-like ATPase, C-terminal domain"/>
    <property type="match status" value="1"/>
</dbReference>
<dbReference type="InterPro" id="IPR000700">
    <property type="entry name" value="PAS-assoc_C"/>
</dbReference>
<dbReference type="CDD" id="cd16917">
    <property type="entry name" value="HATPase_UhpB-NarQ-NarX-like"/>
    <property type="match status" value="1"/>
</dbReference>
<dbReference type="Proteomes" id="UP000240739">
    <property type="component" value="Unassembled WGS sequence"/>
</dbReference>
<keyword evidence="6" id="KW-0004">4Fe-4S</keyword>
<keyword evidence="8" id="KW-0808">Transferase</keyword>
<keyword evidence="9" id="KW-0479">Metal-binding</keyword>
<feature type="domain" description="PAC" evidence="18">
    <location>
        <begin position="174"/>
        <end position="225"/>
    </location>
</feature>
<dbReference type="SUPFAM" id="SSF55785">
    <property type="entry name" value="PYP-like sensor domain (PAS domain)"/>
    <property type="match status" value="1"/>
</dbReference>
<dbReference type="InterPro" id="IPR011712">
    <property type="entry name" value="Sig_transdc_His_kin_sub3_dim/P"/>
</dbReference>
<dbReference type="InterPro" id="IPR013655">
    <property type="entry name" value="PAS_fold_3"/>
</dbReference>
<comment type="caution">
    <text evidence="19">The sequence shown here is derived from an EMBL/GenBank/DDBJ whole genome shotgun (WGS) entry which is preliminary data.</text>
</comment>
<dbReference type="InterPro" id="IPR036890">
    <property type="entry name" value="HATPase_C_sf"/>
</dbReference>
<comment type="subcellular location">
    <subcellularLocation>
        <location evidence="3">Cytoplasm</location>
    </subcellularLocation>
</comment>
<comment type="function">
    <text evidence="14">Member of the two-component regulatory system NreB/NreC involved in the control of dissimilatory nitrate/nitrite reduction in response to oxygen. NreB functions as a direct oxygen sensor histidine kinase which is autophosphorylated, in the absence of oxygen, probably at the conserved histidine residue, and transfers its phosphate group probably to a conserved aspartate residue of NreC. NreB/NreC activates the expression of the nitrate (narGHJI) and nitrite (nir) reductase operons, as well as the putative nitrate transporter gene narT.</text>
</comment>
<dbReference type="Pfam" id="PF07730">
    <property type="entry name" value="HisKA_3"/>
    <property type="match status" value="1"/>
</dbReference>
<evidence type="ECO:0000313" key="20">
    <source>
        <dbReference type="Proteomes" id="UP000240739"/>
    </source>
</evidence>
<evidence type="ECO:0000256" key="1">
    <source>
        <dbReference type="ARBA" id="ARBA00000085"/>
    </source>
</evidence>
<evidence type="ECO:0000256" key="7">
    <source>
        <dbReference type="ARBA" id="ARBA00022490"/>
    </source>
</evidence>
<dbReference type="AlphaFoldDB" id="A0A2T4UCL6"/>
<evidence type="ECO:0000256" key="13">
    <source>
        <dbReference type="ARBA" id="ARBA00023014"/>
    </source>
</evidence>
<dbReference type="Pfam" id="PF02518">
    <property type="entry name" value="HATPase_c"/>
    <property type="match status" value="1"/>
</dbReference>
<dbReference type="GO" id="GO:0000155">
    <property type="term" value="F:phosphorelay sensor kinase activity"/>
    <property type="evidence" value="ECO:0007669"/>
    <property type="project" value="InterPro"/>
</dbReference>
<accession>A0A2T4UCL6</accession>
<gene>
    <name evidence="19" type="ORF">C7Y72_20570</name>
</gene>
<dbReference type="GO" id="GO:0046983">
    <property type="term" value="F:protein dimerization activity"/>
    <property type="evidence" value="ECO:0007669"/>
    <property type="project" value="InterPro"/>
</dbReference>
<evidence type="ECO:0000256" key="4">
    <source>
        <dbReference type="ARBA" id="ARBA00012438"/>
    </source>
</evidence>
<dbReference type="PANTHER" id="PTHR24421:SF61">
    <property type="entry name" value="OXYGEN SENSOR HISTIDINE KINASE NREB"/>
    <property type="match status" value="1"/>
</dbReference>
<protein>
    <recommendedName>
        <fullName evidence="5">Oxygen sensor histidine kinase NreB</fullName>
        <ecNumber evidence="4">2.7.13.3</ecNumber>
    </recommendedName>
    <alternativeName>
        <fullName evidence="15">Nitrogen regulation protein B</fullName>
    </alternativeName>
</protein>
<feature type="domain" description="PAS" evidence="17">
    <location>
        <begin position="100"/>
        <end position="166"/>
    </location>
</feature>
<dbReference type="InterPro" id="IPR050482">
    <property type="entry name" value="Sensor_HK_TwoCompSys"/>
</dbReference>
<dbReference type="InterPro" id="IPR000014">
    <property type="entry name" value="PAS"/>
</dbReference>
<organism evidence="19 20">
    <name type="scientific">Paraconexibacter algicola</name>
    <dbReference type="NCBI Taxonomy" id="2133960"/>
    <lineage>
        <taxon>Bacteria</taxon>
        <taxon>Bacillati</taxon>
        <taxon>Actinomycetota</taxon>
        <taxon>Thermoleophilia</taxon>
        <taxon>Solirubrobacterales</taxon>
        <taxon>Paraconexibacteraceae</taxon>
        <taxon>Paraconexibacter</taxon>
    </lineage>
</organism>
<keyword evidence="12" id="KW-0902">Two-component regulatory system</keyword>
<reference evidence="19 20" key="1">
    <citation type="submission" date="2018-03" db="EMBL/GenBank/DDBJ databases">
        <title>Aquarubrobacter algicola gen. nov., sp. nov., a novel actinobacterium isolated from shallow eutrophic lake during the end of cyanobacterial harmful algal blooms.</title>
        <authorList>
            <person name="Chun S.J."/>
        </authorList>
    </citation>
    <scope>NUCLEOTIDE SEQUENCE [LARGE SCALE GENOMIC DNA]</scope>
    <source>
        <strain evidence="19 20">Seoho-28</strain>
    </source>
</reference>
<evidence type="ECO:0000256" key="5">
    <source>
        <dbReference type="ARBA" id="ARBA00017322"/>
    </source>
</evidence>
<sequence length="439" mass="46185">MLLLACSTLVVLAGDEDAQAAWTWMTLAVAVPAFHGRPPLASLYVALITATTTTVLAAASAPWSVAAPAAAAVLLVGALATGLADGLRAAEGASAVLQSRERRFGALLRDAAEVIVLVGPDREVQFVSPALGRVLGHADTTGMGDDWLGLVHPDDRATVLQLARRVRAMPGTPVSAELRARHADGRHVWIHLRVVDLTANPDVGGIVLSFHDISDQKDAASEERLRISRDLHDSVSQALFSMTLQSRAAQLQLERAGLDPQSPARRTVTDVADLARGALAEIRALIFELRPRALVEEGFVSAVRKHAAAVGSRHRVAVVVEAPAERIPVGEAVEEHLFRVIQEAVGNAARHAHAERITVDIATAGEPPWVTVTVQDDGRGFDPAARFDGHFGLETMRERVAVLGGQLRIDSAPGAGTTVAVAIPAETGGALVTPARGSA</sequence>
<dbReference type="Gene3D" id="1.20.5.1930">
    <property type="match status" value="1"/>
</dbReference>
<evidence type="ECO:0000256" key="3">
    <source>
        <dbReference type="ARBA" id="ARBA00004496"/>
    </source>
</evidence>
<keyword evidence="13" id="KW-0411">Iron-sulfur</keyword>